<dbReference type="Proteomes" id="UP000001351">
    <property type="component" value="Chromosome"/>
</dbReference>
<keyword evidence="3" id="KW-1185">Reference proteome</keyword>
<name>E3FYJ1_STIAD</name>
<evidence type="ECO:0000313" key="3">
    <source>
        <dbReference type="Proteomes" id="UP000001351"/>
    </source>
</evidence>
<dbReference type="HOGENOM" id="CLU_1509706_0_0_7"/>
<reference evidence="2 3" key="1">
    <citation type="journal article" date="2011" name="Mol. Biol. Evol.">
        <title>Comparative genomic analysis of fruiting body formation in Myxococcales.</title>
        <authorList>
            <person name="Huntley S."/>
            <person name="Hamann N."/>
            <person name="Wegener-Feldbrugge S."/>
            <person name="Treuner-Lange A."/>
            <person name="Kube M."/>
            <person name="Reinhardt R."/>
            <person name="Klages S."/>
            <person name="Muller R."/>
            <person name="Ronning C.M."/>
            <person name="Nierman W.C."/>
            <person name="Sogaard-Andersen L."/>
        </authorList>
    </citation>
    <scope>NUCLEOTIDE SEQUENCE [LARGE SCALE GENOMIC DNA]</scope>
    <source>
        <strain evidence="2 3">DW4/3-1</strain>
    </source>
</reference>
<dbReference type="KEGG" id="sur:STAUR_3324"/>
<dbReference type="GO" id="GO:0006355">
    <property type="term" value="P:regulation of DNA-templated transcription"/>
    <property type="evidence" value="ECO:0007669"/>
    <property type="project" value="InterPro"/>
</dbReference>
<sequence length="178" mass="20034">MALEGKSSRRSLPFRAGLSIKLDIALLPQEKTVAPPSTSLALSNAPPPKTTPTDDLLRQVETLSASELDALPFGLIQLDRTGRILKFNQTEAKLARINRERQLGRNFFDDVAPCTKVREFYGRFLNGLSQRSLYETFGFIFKFDHGWRNVAITMFYSEKTDSVWVLISQTSVTPPPAR</sequence>
<dbReference type="InterPro" id="IPR013767">
    <property type="entry name" value="PAS_fold"/>
</dbReference>
<dbReference type="eggNOG" id="COG4251">
    <property type="taxonomic scope" value="Bacteria"/>
</dbReference>
<dbReference type="SUPFAM" id="SSF55785">
    <property type="entry name" value="PYP-like sensor domain (PAS domain)"/>
    <property type="match status" value="1"/>
</dbReference>
<evidence type="ECO:0000313" key="2">
    <source>
        <dbReference type="EMBL" id="ADO71116.1"/>
    </source>
</evidence>
<dbReference type="AlphaFoldDB" id="E3FYJ1"/>
<dbReference type="InterPro" id="IPR035965">
    <property type="entry name" value="PAS-like_dom_sf"/>
</dbReference>
<organism evidence="2 3">
    <name type="scientific">Stigmatella aurantiaca (strain DW4/3-1)</name>
    <dbReference type="NCBI Taxonomy" id="378806"/>
    <lineage>
        <taxon>Bacteria</taxon>
        <taxon>Pseudomonadati</taxon>
        <taxon>Myxococcota</taxon>
        <taxon>Myxococcia</taxon>
        <taxon>Myxococcales</taxon>
        <taxon>Cystobacterineae</taxon>
        <taxon>Archangiaceae</taxon>
        <taxon>Stigmatella</taxon>
    </lineage>
</organism>
<dbReference type="Pfam" id="PF00989">
    <property type="entry name" value="PAS"/>
    <property type="match status" value="1"/>
</dbReference>
<accession>E3FYJ1</accession>
<evidence type="ECO:0000259" key="1">
    <source>
        <dbReference type="Pfam" id="PF00989"/>
    </source>
</evidence>
<proteinExistence type="predicted"/>
<dbReference type="STRING" id="378806.STAUR_3324"/>
<dbReference type="EMBL" id="CP002271">
    <property type="protein sequence ID" value="ADO71116.1"/>
    <property type="molecule type" value="Genomic_DNA"/>
</dbReference>
<protein>
    <recommendedName>
        <fullName evidence="1">PAS fold domain-containing protein</fullName>
    </recommendedName>
</protein>
<feature type="domain" description="PAS fold" evidence="1">
    <location>
        <begin position="68"/>
        <end position="151"/>
    </location>
</feature>
<dbReference type="Gene3D" id="3.30.450.20">
    <property type="entry name" value="PAS domain"/>
    <property type="match status" value="1"/>
</dbReference>
<gene>
    <name evidence="2" type="ordered locus">STAUR_3324</name>
</gene>